<accession>A0A6J7XT95</accession>
<keyword evidence="2" id="KW-0732">Signal</keyword>
<proteinExistence type="predicted"/>
<dbReference type="GO" id="GO:0046872">
    <property type="term" value="F:metal ion binding"/>
    <property type="evidence" value="ECO:0007669"/>
    <property type="project" value="UniProtKB-KW"/>
</dbReference>
<dbReference type="PANTHER" id="PTHR30632:SF0">
    <property type="entry name" value="SULFATE-BINDING PROTEIN"/>
    <property type="match status" value="1"/>
</dbReference>
<sequence>MASFLMSVAVTSLSLPSTAMASSKTSVTVFAASSLQEQFTQAARRFERANPMVRIRFSFGSSTTLANQIATGAPADIFVAADQVSMRAATDISRYTSNYVTNQVVLAIPIHSTIASPSDLTGNVIWLQCAHSVPCGAAAERALAAEGVTTNSPVSLETSDSTTFAKLLAGAVDAAIVYKTDVIANPLKVRAVEFKDTSAASTIYRIGISQRGMTLTNPWVKKFFRYLKSSSVKISLKRAGFQVDSIR</sequence>
<dbReference type="PIRSF" id="PIRSF004846">
    <property type="entry name" value="ModA"/>
    <property type="match status" value="1"/>
</dbReference>
<reference evidence="3" key="1">
    <citation type="submission" date="2020-05" db="EMBL/GenBank/DDBJ databases">
        <authorList>
            <person name="Chiriac C."/>
            <person name="Salcher M."/>
            <person name="Ghai R."/>
            <person name="Kavagutti S V."/>
        </authorList>
    </citation>
    <scope>NUCLEOTIDE SEQUENCE</scope>
</reference>
<evidence type="ECO:0000313" key="3">
    <source>
        <dbReference type="EMBL" id="CAB5240942.1"/>
    </source>
</evidence>
<dbReference type="GO" id="GO:0030973">
    <property type="term" value="F:molybdate ion binding"/>
    <property type="evidence" value="ECO:0007669"/>
    <property type="project" value="TreeGrafter"/>
</dbReference>
<dbReference type="EMBL" id="CAFBSG010000021">
    <property type="protein sequence ID" value="CAB5240942.1"/>
    <property type="molecule type" value="Genomic_DNA"/>
</dbReference>
<protein>
    <submittedName>
        <fullName evidence="3">Unannotated protein</fullName>
    </submittedName>
</protein>
<dbReference type="NCBIfam" id="TIGR01256">
    <property type="entry name" value="modA"/>
    <property type="match status" value="1"/>
</dbReference>
<dbReference type="GO" id="GO:0015689">
    <property type="term" value="P:molybdate ion transport"/>
    <property type="evidence" value="ECO:0007669"/>
    <property type="project" value="InterPro"/>
</dbReference>
<dbReference type="Gene3D" id="3.40.190.10">
    <property type="entry name" value="Periplasmic binding protein-like II"/>
    <property type="match status" value="2"/>
</dbReference>
<dbReference type="InterPro" id="IPR005950">
    <property type="entry name" value="ModA"/>
</dbReference>
<dbReference type="InterPro" id="IPR050682">
    <property type="entry name" value="ModA/WtpA"/>
</dbReference>
<evidence type="ECO:0000256" key="1">
    <source>
        <dbReference type="ARBA" id="ARBA00022723"/>
    </source>
</evidence>
<dbReference type="AlphaFoldDB" id="A0A6J7XT95"/>
<dbReference type="SUPFAM" id="SSF53850">
    <property type="entry name" value="Periplasmic binding protein-like II"/>
    <property type="match status" value="1"/>
</dbReference>
<keyword evidence="1" id="KW-0479">Metal-binding</keyword>
<evidence type="ECO:0000256" key="2">
    <source>
        <dbReference type="ARBA" id="ARBA00022729"/>
    </source>
</evidence>
<dbReference type="Pfam" id="PF13531">
    <property type="entry name" value="SBP_bac_11"/>
    <property type="match status" value="1"/>
</dbReference>
<name>A0A6J7XT95_9ZZZZ</name>
<gene>
    <name evidence="3" type="ORF">UFOPK3554_01144</name>
</gene>
<dbReference type="PANTHER" id="PTHR30632">
    <property type="entry name" value="MOLYBDATE-BINDING PERIPLASMIC PROTEIN"/>
    <property type="match status" value="1"/>
</dbReference>
<organism evidence="3">
    <name type="scientific">freshwater metagenome</name>
    <dbReference type="NCBI Taxonomy" id="449393"/>
    <lineage>
        <taxon>unclassified sequences</taxon>
        <taxon>metagenomes</taxon>
        <taxon>ecological metagenomes</taxon>
    </lineage>
</organism>